<feature type="region of interest" description="Disordered" evidence="1">
    <location>
        <begin position="98"/>
        <end position="161"/>
    </location>
</feature>
<dbReference type="FunFam" id="2.160.20.10:FF:000023">
    <property type="entry name" value="Exo-beta-1,3-glucanase Exg0"/>
    <property type="match status" value="1"/>
</dbReference>
<sequence>MRSHSFQSLITLSSLLSATALGHVVGRNATAPVDSGKPVTVWVHSTVTTCPTPPPVLCSSTGSSGGSGSGTSTVNYNTTSKVTVSSTSTVRVCSTCSSAQTTTSGGSSIVYPTTTGPYTNSTVSSSSTRSSNGTTTSVPTTTSAPTSSASSSSSSSTSISSTSTSIAAPACTDYWLSKIKHQGYAPYADSPSTYQVFRNVKDYGAKGDGSTDDADAINKAIGDQGRCTPGKCNTTSTTPALIYFPPGTYVISKPILNAYLTSVVGNPECMPVIKGSSSFRGAWLFDGNQYGIGPNGGPAWLATNVFWRQVRNFVFDLTELGDPSQAIAGIHWTTSQATSLQNIVFKLSTAPGNKQIGVAINEGSGGYLGDLVFNGGAQGMAVGNQQFTMRNLTFNGCATAIKQAWDWGWTYKGVSINNCQVGLDMSNVDAKTGRLPVGSVVFIDSEINNTPVGILVGNTDTTQPAAANSLVLENVRLNNVATAIQGPNKKTLLGGSSGQSTIAGWAQGHAYTPTGPNKIQGPISPNARPGSLTSGTDFYERSKPQYEKLPVSQFVSVRDAGAKGDGSTDDTAAINKAIAQATAAGKVVFFDWGMYVVTSTVEVPAGARIVGEAYPIIVSSGAFFSSMDNPKPVVQIGKAGDVGSIEWSEMIVSTRGAQAGAVLIEYNLASPASQPSGIWDVHTRIGGFKGSDLQLDKCPKTPNTQITSANLATDCIAAYMSMHVTKQSSGLYVENVWLWVADHDVEDNQTRQITIYAGRGLLVESQVGNVWLVGTGVEHHVLYEYQFVNTKDVFIAQAQTETAYYQPNPDARIPFPPVAALSDPVFAAGESGWGVRVVDSSNVLVYGAGLYSFFSNNDLSCSQEGNGETCQKRTLSIEGRSSVSVYNLNTVGTTKMITVDGTDVASYQDNLNGFVDTVALFRN</sequence>
<feature type="compositionally biased region" description="Low complexity" evidence="1">
    <location>
        <begin position="98"/>
        <end position="108"/>
    </location>
</feature>
<dbReference type="STRING" id="1093900.A0A507AXA4"/>
<dbReference type="SUPFAM" id="SSF51126">
    <property type="entry name" value="Pectin lyase-like"/>
    <property type="match status" value="2"/>
</dbReference>
<dbReference type="Pfam" id="PF12708">
    <property type="entry name" value="Pect-lyase_RHGA_epim"/>
    <property type="match status" value="2"/>
</dbReference>
<proteinExistence type="predicted"/>
<dbReference type="InterPro" id="IPR011050">
    <property type="entry name" value="Pectin_lyase_fold/virulence"/>
</dbReference>
<accession>A0A507AXA4</accession>
<feature type="domain" description="Rhamnogalacturonase A/B/Epimerase-like pectate lyase" evidence="3">
    <location>
        <begin position="197"/>
        <end position="424"/>
    </location>
</feature>
<dbReference type="GeneID" id="41971842"/>
<feature type="signal peptide" evidence="2">
    <location>
        <begin position="1"/>
        <end position="22"/>
    </location>
</feature>
<dbReference type="InterPro" id="IPR039279">
    <property type="entry name" value="QRT3-like"/>
</dbReference>
<reference evidence="4 5" key="1">
    <citation type="submission" date="2019-06" db="EMBL/GenBank/DDBJ databases">
        <title>Draft genome sequence of the filamentous fungus Phialemoniopsis curvata isolated from diesel fuel.</title>
        <authorList>
            <person name="Varaljay V.A."/>
            <person name="Lyon W.J."/>
            <person name="Crouch A.L."/>
            <person name="Drake C.E."/>
            <person name="Hollomon J.M."/>
            <person name="Nadeau L.J."/>
            <person name="Nunn H.S."/>
            <person name="Stevenson B.S."/>
            <person name="Bojanowski C.L."/>
            <person name="Crookes-Goodson W.J."/>
        </authorList>
    </citation>
    <scope>NUCLEOTIDE SEQUENCE [LARGE SCALE GENOMIC DNA]</scope>
    <source>
        <strain evidence="4 5">D216</strain>
    </source>
</reference>
<dbReference type="Proteomes" id="UP000319257">
    <property type="component" value="Unassembled WGS sequence"/>
</dbReference>
<dbReference type="InParanoid" id="A0A507AXA4"/>
<dbReference type="InterPro" id="IPR024535">
    <property type="entry name" value="RHGA/B-epi-like_pectate_lyase"/>
</dbReference>
<dbReference type="Gene3D" id="2.160.20.10">
    <property type="entry name" value="Single-stranded right-handed beta-helix, Pectin lyase-like"/>
    <property type="match status" value="2"/>
</dbReference>
<dbReference type="PANTHER" id="PTHR33928">
    <property type="entry name" value="POLYGALACTURONASE QRT3"/>
    <property type="match status" value="1"/>
</dbReference>
<dbReference type="PANTHER" id="PTHR33928:SF2">
    <property type="entry name" value="PECTATE LYASE SUPERFAMILY PROTEIN DOMAIN-CONTAINING PROTEIN-RELATED"/>
    <property type="match status" value="1"/>
</dbReference>
<protein>
    <recommendedName>
        <fullName evidence="3">Rhamnogalacturonase A/B/Epimerase-like pectate lyase domain-containing protein</fullName>
    </recommendedName>
</protein>
<feature type="compositionally biased region" description="Low complexity" evidence="1">
    <location>
        <begin position="119"/>
        <end position="161"/>
    </location>
</feature>
<feature type="chain" id="PRO_5021296897" description="Rhamnogalacturonase A/B/Epimerase-like pectate lyase domain-containing protein" evidence="2">
    <location>
        <begin position="23"/>
        <end position="923"/>
    </location>
</feature>
<organism evidence="4 5">
    <name type="scientific">Thyridium curvatum</name>
    <dbReference type="NCBI Taxonomy" id="1093900"/>
    <lineage>
        <taxon>Eukaryota</taxon>
        <taxon>Fungi</taxon>
        <taxon>Dikarya</taxon>
        <taxon>Ascomycota</taxon>
        <taxon>Pezizomycotina</taxon>
        <taxon>Sordariomycetes</taxon>
        <taxon>Sordariomycetidae</taxon>
        <taxon>Thyridiales</taxon>
        <taxon>Thyridiaceae</taxon>
        <taxon>Thyridium</taxon>
    </lineage>
</organism>
<evidence type="ECO:0000256" key="2">
    <source>
        <dbReference type="SAM" id="SignalP"/>
    </source>
</evidence>
<dbReference type="CDD" id="cd23668">
    <property type="entry name" value="GH55_beta13glucanase-like"/>
    <property type="match status" value="1"/>
</dbReference>
<feature type="region of interest" description="Disordered" evidence="1">
    <location>
        <begin position="507"/>
        <end position="538"/>
    </location>
</feature>
<evidence type="ECO:0000259" key="3">
    <source>
        <dbReference type="Pfam" id="PF12708"/>
    </source>
</evidence>
<dbReference type="OrthoDB" id="1046782at2759"/>
<keyword evidence="2" id="KW-0732">Signal</keyword>
<evidence type="ECO:0000256" key="1">
    <source>
        <dbReference type="SAM" id="MobiDB-lite"/>
    </source>
</evidence>
<evidence type="ECO:0000313" key="5">
    <source>
        <dbReference type="Proteomes" id="UP000319257"/>
    </source>
</evidence>
<dbReference type="AlphaFoldDB" id="A0A507AXA4"/>
<dbReference type="RefSeq" id="XP_030997126.1">
    <property type="nucleotide sequence ID" value="XM_031138801.1"/>
</dbReference>
<dbReference type="GO" id="GO:0004650">
    <property type="term" value="F:polygalacturonase activity"/>
    <property type="evidence" value="ECO:0007669"/>
    <property type="project" value="InterPro"/>
</dbReference>
<name>A0A507AXA4_9PEZI</name>
<dbReference type="InterPro" id="IPR012334">
    <property type="entry name" value="Pectin_lyas_fold"/>
</dbReference>
<comment type="caution">
    <text evidence="4">The sequence shown here is derived from an EMBL/GenBank/DDBJ whole genome shotgun (WGS) entry which is preliminary data.</text>
</comment>
<feature type="domain" description="Rhamnogalacturonase A/B/Epimerase-like pectate lyase" evidence="3">
    <location>
        <begin position="554"/>
        <end position="623"/>
    </location>
</feature>
<dbReference type="EMBL" id="SKBQ01000021">
    <property type="protein sequence ID" value="TPX15415.1"/>
    <property type="molecule type" value="Genomic_DNA"/>
</dbReference>
<gene>
    <name evidence="4" type="ORF">E0L32_004395</name>
</gene>
<evidence type="ECO:0000313" key="4">
    <source>
        <dbReference type="EMBL" id="TPX15415.1"/>
    </source>
</evidence>
<keyword evidence="5" id="KW-1185">Reference proteome</keyword>